<dbReference type="STRING" id="1122156.SAMN02745117_02343"/>
<dbReference type="GO" id="GO:0003677">
    <property type="term" value="F:DNA binding"/>
    <property type="evidence" value="ECO:0007669"/>
    <property type="project" value="InterPro"/>
</dbReference>
<dbReference type="InterPro" id="IPR007459">
    <property type="entry name" value="DNA_pol3_chi"/>
</dbReference>
<gene>
    <name evidence="1" type="ORF">SAMN02745117_02343</name>
</gene>
<dbReference type="GO" id="GO:0003887">
    <property type="term" value="F:DNA-directed DNA polymerase activity"/>
    <property type="evidence" value="ECO:0007669"/>
    <property type="project" value="InterPro"/>
</dbReference>
<dbReference type="Proteomes" id="UP000184327">
    <property type="component" value="Unassembled WGS sequence"/>
</dbReference>
<dbReference type="InterPro" id="IPR036768">
    <property type="entry name" value="PolIII_chi_sf"/>
</dbReference>
<dbReference type="Gene3D" id="3.40.50.10110">
    <property type="entry name" value="DNA polymerase III subunit chi"/>
    <property type="match status" value="1"/>
</dbReference>
<dbReference type="GO" id="GO:0032298">
    <property type="term" value="P:positive regulation of DNA-templated DNA replication initiation"/>
    <property type="evidence" value="ECO:0007669"/>
    <property type="project" value="TreeGrafter"/>
</dbReference>
<keyword evidence="2" id="KW-1185">Reference proteome</keyword>
<dbReference type="SUPFAM" id="SSF102400">
    <property type="entry name" value="DNA polymerase III chi subunit"/>
    <property type="match status" value="1"/>
</dbReference>
<dbReference type="GO" id="GO:0006260">
    <property type="term" value="P:DNA replication"/>
    <property type="evidence" value="ECO:0007669"/>
    <property type="project" value="InterPro"/>
</dbReference>
<protein>
    <submittedName>
        <fullName evidence="1">DNA polymerase III, chi subunit</fullName>
    </submittedName>
</protein>
<dbReference type="EMBL" id="FQUZ01000032">
    <property type="protein sequence ID" value="SHF64090.1"/>
    <property type="molecule type" value="Genomic_DNA"/>
</dbReference>
<organism evidence="1 2">
    <name type="scientific">Lampropedia hyalina DSM 16112</name>
    <dbReference type="NCBI Taxonomy" id="1122156"/>
    <lineage>
        <taxon>Bacteria</taxon>
        <taxon>Pseudomonadati</taxon>
        <taxon>Pseudomonadota</taxon>
        <taxon>Betaproteobacteria</taxon>
        <taxon>Burkholderiales</taxon>
        <taxon>Comamonadaceae</taxon>
        <taxon>Lampropedia</taxon>
    </lineage>
</organism>
<evidence type="ECO:0000313" key="1">
    <source>
        <dbReference type="EMBL" id="SHF64090.1"/>
    </source>
</evidence>
<dbReference type="PANTHER" id="PTHR38767">
    <property type="entry name" value="DNA POLYMERASE III SUBUNIT CHI"/>
    <property type="match status" value="1"/>
</dbReference>
<accession>A0A1M5DB04</accession>
<proteinExistence type="predicted"/>
<name>A0A1M5DB04_9BURK</name>
<dbReference type="AlphaFoldDB" id="A0A1M5DB04"/>
<evidence type="ECO:0000313" key="2">
    <source>
        <dbReference type="Proteomes" id="UP000184327"/>
    </source>
</evidence>
<dbReference type="RefSeq" id="WP_073356858.1">
    <property type="nucleotide sequence ID" value="NZ_FQUZ01000032.1"/>
</dbReference>
<dbReference type="OrthoDB" id="5297568at2"/>
<dbReference type="PANTHER" id="PTHR38767:SF1">
    <property type="entry name" value="DNA POLYMERASE III SUBUNIT CHI"/>
    <property type="match status" value="1"/>
</dbReference>
<reference evidence="1 2" key="1">
    <citation type="submission" date="2016-11" db="EMBL/GenBank/DDBJ databases">
        <authorList>
            <person name="Jaros S."/>
            <person name="Januszkiewicz K."/>
            <person name="Wedrychowicz H."/>
        </authorList>
    </citation>
    <scope>NUCLEOTIDE SEQUENCE [LARGE SCALE GENOMIC DNA]</scope>
    <source>
        <strain evidence="1 2">DSM 16112</strain>
    </source>
</reference>
<dbReference type="Pfam" id="PF04364">
    <property type="entry name" value="DNA_pol3_chi"/>
    <property type="match status" value="1"/>
</dbReference>
<sequence>MTEIRFIFNVPQKLPYACRLVRKNFMQQHRLAVLAEAEVLLRLDQMLWNMNPVDFVAHALCLDDAPESTTAHDDAWSRIHLLTQPDRAGHTDALLNLLPAVPAGFERFQVLYELVARDDDADRHNARQRWRHYQQSGCTISSHDLLADPAL</sequence>